<name>K1QXU6_MAGGI</name>
<dbReference type="EMBL" id="JH816866">
    <property type="protein sequence ID" value="EKC41752.1"/>
    <property type="molecule type" value="Genomic_DNA"/>
</dbReference>
<sequence length="77" mass="8957">MLQTIRIWPVVAFGLKTLGESDVAGAGRRIPDCAFDIYKNLNNEYKLTEWDCGCARYEGKKTIGKRFTRIFIERKRQ</sequence>
<protein>
    <submittedName>
        <fullName evidence="1">Uncharacterized protein</fullName>
    </submittedName>
</protein>
<evidence type="ECO:0000313" key="1">
    <source>
        <dbReference type="EMBL" id="EKC41752.1"/>
    </source>
</evidence>
<gene>
    <name evidence="1" type="ORF">CGI_10028501</name>
</gene>
<dbReference type="InParanoid" id="K1QXU6"/>
<dbReference type="HOGENOM" id="CLU_2640496_0_0_1"/>
<reference evidence="1" key="1">
    <citation type="journal article" date="2012" name="Nature">
        <title>The oyster genome reveals stress adaptation and complexity of shell formation.</title>
        <authorList>
            <person name="Zhang G."/>
            <person name="Fang X."/>
            <person name="Guo X."/>
            <person name="Li L."/>
            <person name="Luo R."/>
            <person name="Xu F."/>
            <person name="Yang P."/>
            <person name="Zhang L."/>
            <person name="Wang X."/>
            <person name="Qi H."/>
            <person name="Xiong Z."/>
            <person name="Que H."/>
            <person name="Xie Y."/>
            <person name="Holland P.W."/>
            <person name="Paps J."/>
            <person name="Zhu Y."/>
            <person name="Wu F."/>
            <person name="Chen Y."/>
            <person name="Wang J."/>
            <person name="Peng C."/>
            <person name="Meng J."/>
            <person name="Yang L."/>
            <person name="Liu J."/>
            <person name="Wen B."/>
            <person name="Zhang N."/>
            <person name="Huang Z."/>
            <person name="Zhu Q."/>
            <person name="Feng Y."/>
            <person name="Mount A."/>
            <person name="Hedgecock D."/>
            <person name="Xu Z."/>
            <person name="Liu Y."/>
            <person name="Domazet-Loso T."/>
            <person name="Du Y."/>
            <person name="Sun X."/>
            <person name="Zhang S."/>
            <person name="Liu B."/>
            <person name="Cheng P."/>
            <person name="Jiang X."/>
            <person name="Li J."/>
            <person name="Fan D."/>
            <person name="Wang W."/>
            <person name="Fu W."/>
            <person name="Wang T."/>
            <person name="Wang B."/>
            <person name="Zhang J."/>
            <person name="Peng Z."/>
            <person name="Li Y."/>
            <person name="Li N."/>
            <person name="Wang J."/>
            <person name="Chen M."/>
            <person name="He Y."/>
            <person name="Tan F."/>
            <person name="Song X."/>
            <person name="Zheng Q."/>
            <person name="Huang R."/>
            <person name="Yang H."/>
            <person name="Du X."/>
            <person name="Chen L."/>
            <person name="Yang M."/>
            <person name="Gaffney P.M."/>
            <person name="Wang S."/>
            <person name="Luo L."/>
            <person name="She Z."/>
            <person name="Ming Y."/>
            <person name="Huang W."/>
            <person name="Zhang S."/>
            <person name="Huang B."/>
            <person name="Zhang Y."/>
            <person name="Qu T."/>
            <person name="Ni P."/>
            <person name="Miao G."/>
            <person name="Wang J."/>
            <person name="Wang Q."/>
            <person name="Steinberg C.E."/>
            <person name="Wang H."/>
            <person name="Li N."/>
            <person name="Qian L."/>
            <person name="Zhang G."/>
            <person name="Li Y."/>
            <person name="Yang H."/>
            <person name="Liu X."/>
            <person name="Wang J."/>
            <person name="Yin Y."/>
            <person name="Wang J."/>
        </authorList>
    </citation>
    <scope>NUCLEOTIDE SEQUENCE [LARGE SCALE GENOMIC DNA]</scope>
    <source>
        <strain evidence="1">05x7-T-G4-1.051#20</strain>
    </source>
</reference>
<accession>K1QXU6</accession>
<dbReference type="AlphaFoldDB" id="K1QXU6"/>
<proteinExistence type="predicted"/>
<organism evidence="1">
    <name type="scientific">Magallana gigas</name>
    <name type="common">Pacific oyster</name>
    <name type="synonym">Crassostrea gigas</name>
    <dbReference type="NCBI Taxonomy" id="29159"/>
    <lineage>
        <taxon>Eukaryota</taxon>
        <taxon>Metazoa</taxon>
        <taxon>Spiralia</taxon>
        <taxon>Lophotrochozoa</taxon>
        <taxon>Mollusca</taxon>
        <taxon>Bivalvia</taxon>
        <taxon>Autobranchia</taxon>
        <taxon>Pteriomorphia</taxon>
        <taxon>Ostreida</taxon>
        <taxon>Ostreoidea</taxon>
        <taxon>Ostreidae</taxon>
        <taxon>Magallana</taxon>
    </lineage>
</organism>